<sequence>MPKYMCCRNHSMLSLPKSRKSGCPFKDSTCEKCTLTNSTAVGHGCPGQTVPPAGQGALQEPRPGFLVDPASRNPSTYPPTHGITDPGILPVKGGYNS</sequence>
<dbReference type="Gene3D" id="4.10.1040.10">
    <property type="entry name" value="DM DNA-binding domain"/>
    <property type="match status" value="1"/>
</dbReference>
<evidence type="ECO:0000313" key="2">
    <source>
        <dbReference type="EMBL" id="KAJ7341482.1"/>
    </source>
</evidence>
<name>A0A9Q0Y466_9SAUR</name>
<dbReference type="AlphaFoldDB" id="A0A9Q0Y466"/>
<evidence type="ECO:0000256" key="1">
    <source>
        <dbReference type="SAM" id="MobiDB-lite"/>
    </source>
</evidence>
<reference evidence="2" key="1">
    <citation type="journal article" date="2023" name="DNA Res.">
        <title>Chromosome-level genome assembly of Phrynocephalus forsythii using third-generation DNA sequencing and Hi-C analysis.</title>
        <authorList>
            <person name="Qi Y."/>
            <person name="Zhao W."/>
            <person name="Zhao Y."/>
            <person name="Niu C."/>
            <person name="Cao S."/>
            <person name="Zhang Y."/>
        </authorList>
    </citation>
    <scope>NUCLEOTIDE SEQUENCE</scope>
    <source>
        <tissue evidence="2">Muscle</tissue>
    </source>
</reference>
<gene>
    <name evidence="2" type="ORF">JRQ81_005631</name>
</gene>
<dbReference type="GO" id="GO:0006355">
    <property type="term" value="P:regulation of DNA-templated transcription"/>
    <property type="evidence" value="ECO:0007669"/>
    <property type="project" value="InterPro"/>
</dbReference>
<accession>A0A9Q0Y466</accession>
<dbReference type="SUPFAM" id="SSF82927">
    <property type="entry name" value="Cysteine-rich DNA binding domain, (DM domain)"/>
    <property type="match status" value="1"/>
</dbReference>
<dbReference type="Proteomes" id="UP001142489">
    <property type="component" value="Unassembled WGS sequence"/>
</dbReference>
<evidence type="ECO:0000313" key="3">
    <source>
        <dbReference type="Proteomes" id="UP001142489"/>
    </source>
</evidence>
<feature type="region of interest" description="Disordered" evidence="1">
    <location>
        <begin position="69"/>
        <end position="97"/>
    </location>
</feature>
<dbReference type="EMBL" id="JAPFRF010000002">
    <property type="protein sequence ID" value="KAJ7341482.1"/>
    <property type="molecule type" value="Genomic_DNA"/>
</dbReference>
<comment type="caution">
    <text evidence="2">The sequence shown here is derived from an EMBL/GenBank/DDBJ whole genome shotgun (WGS) entry which is preliminary data.</text>
</comment>
<dbReference type="InterPro" id="IPR036407">
    <property type="entry name" value="DM_DNA-bd_sf"/>
</dbReference>
<feature type="region of interest" description="Disordered" evidence="1">
    <location>
        <begin position="45"/>
        <end position="64"/>
    </location>
</feature>
<keyword evidence="3" id="KW-1185">Reference proteome</keyword>
<proteinExistence type="predicted"/>
<organism evidence="2 3">
    <name type="scientific">Phrynocephalus forsythii</name>
    <dbReference type="NCBI Taxonomy" id="171643"/>
    <lineage>
        <taxon>Eukaryota</taxon>
        <taxon>Metazoa</taxon>
        <taxon>Chordata</taxon>
        <taxon>Craniata</taxon>
        <taxon>Vertebrata</taxon>
        <taxon>Euteleostomi</taxon>
        <taxon>Lepidosauria</taxon>
        <taxon>Squamata</taxon>
        <taxon>Bifurcata</taxon>
        <taxon>Unidentata</taxon>
        <taxon>Episquamata</taxon>
        <taxon>Toxicofera</taxon>
        <taxon>Iguania</taxon>
        <taxon>Acrodonta</taxon>
        <taxon>Agamidae</taxon>
        <taxon>Agaminae</taxon>
        <taxon>Phrynocephalus</taxon>
    </lineage>
</organism>
<protein>
    <submittedName>
        <fullName evidence="2">Uncharacterized protein</fullName>
    </submittedName>
</protein>
<dbReference type="GO" id="GO:0043565">
    <property type="term" value="F:sequence-specific DNA binding"/>
    <property type="evidence" value="ECO:0007669"/>
    <property type="project" value="InterPro"/>
</dbReference>